<comment type="caution">
    <text evidence="2">The sequence shown here is derived from an EMBL/GenBank/DDBJ whole genome shotgun (WGS) entry which is preliminary data.</text>
</comment>
<dbReference type="EMBL" id="JBHUNA010000027">
    <property type="protein sequence ID" value="MFD2761724.1"/>
    <property type="molecule type" value="Genomic_DNA"/>
</dbReference>
<feature type="region of interest" description="Disordered" evidence="1">
    <location>
        <begin position="1"/>
        <end position="27"/>
    </location>
</feature>
<accession>A0ABW5VA24</accession>
<proteinExistence type="predicted"/>
<organism evidence="2 3">
    <name type="scientific">Lentibacillus juripiscarius</name>
    <dbReference type="NCBI Taxonomy" id="257446"/>
    <lineage>
        <taxon>Bacteria</taxon>
        <taxon>Bacillati</taxon>
        <taxon>Bacillota</taxon>
        <taxon>Bacilli</taxon>
        <taxon>Bacillales</taxon>
        <taxon>Bacillaceae</taxon>
        <taxon>Lentibacillus</taxon>
    </lineage>
</organism>
<keyword evidence="3" id="KW-1185">Reference proteome</keyword>
<evidence type="ECO:0000256" key="1">
    <source>
        <dbReference type="SAM" id="MobiDB-lite"/>
    </source>
</evidence>
<evidence type="ECO:0000313" key="2">
    <source>
        <dbReference type="EMBL" id="MFD2761724.1"/>
    </source>
</evidence>
<dbReference type="Proteomes" id="UP001597502">
    <property type="component" value="Unassembled WGS sequence"/>
</dbReference>
<gene>
    <name evidence="2" type="ORF">ACFSUO_12260</name>
</gene>
<sequence length="56" mass="6686">MSEESTVRHRNQPISGKNRPKWDENRPFGIGINRLQVRIDRKGPFSRRSLFQLIHE</sequence>
<dbReference type="RefSeq" id="WP_382394517.1">
    <property type="nucleotide sequence ID" value="NZ_JBHUNA010000027.1"/>
</dbReference>
<reference evidence="3" key="1">
    <citation type="journal article" date="2019" name="Int. J. Syst. Evol. Microbiol.">
        <title>The Global Catalogue of Microorganisms (GCM) 10K type strain sequencing project: providing services to taxonomists for standard genome sequencing and annotation.</title>
        <authorList>
            <consortium name="The Broad Institute Genomics Platform"/>
            <consortium name="The Broad Institute Genome Sequencing Center for Infectious Disease"/>
            <person name="Wu L."/>
            <person name="Ma J."/>
        </authorList>
    </citation>
    <scope>NUCLEOTIDE SEQUENCE [LARGE SCALE GENOMIC DNA]</scope>
    <source>
        <strain evidence="3">TISTR 1535</strain>
    </source>
</reference>
<name>A0ABW5VA24_9BACI</name>
<evidence type="ECO:0000313" key="3">
    <source>
        <dbReference type="Proteomes" id="UP001597502"/>
    </source>
</evidence>
<protein>
    <submittedName>
        <fullName evidence="2">Uncharacterized protein</fullName>
    </submittedName>
</protein>